<evidence type="ECO:0000313" key="2">
    <source>
        <dbReference type="EMBL" id="MCE3052295.1"/>
    </source>
</evidence>
<protein>
    <submittedName>
        <fullName evidence="2">Uncharacterized protein</fullName>
    </submittedName>
</protein>
<accession>A0ABS8WRZ3</accession>
<keyword evidence="1" id="KW-0472">Membrane</keyword>
<sequence length="75" mass="8265">VGVSGRRGIDENGKENKGGFGWFLGGAVSDGGVFGWCWSEKEKVRVERIEADLVAETAASAAVRWEERRGRRRRG</sequence>
<reference evidence="2 3" key="1">
    <citation type="journal article" date="2021" name="BMC Genomics">
        <title>Datura genome reveals duplications of psychoactive alkaloid biosynthetic genes and high mutation rate following tissue culture.</title>
        <authorList>
            <person name="Rajewski A."/>
            <person name="Carter-House D."/>
            <person name="Stajich J."/>
            <person name="Litt A."/>
        </authorList>
    </citation>
    <scope>NUCLEOTIDE SEQUENCE [LARGE SCALE GENOMIC DNA]</scope>
    <source>
        <strain evidence="2">AR-01</strain>
    </source>
</reference>
<organism evidence="2 3">
    <name type="scientific">Datura stramonium</name>
    <name type="common">Jimsonweed</name>
    <name type="synonym">Common thornapple</name>
    <dbReference type="NCBI Taxonomy" id="4076"/>
    <lineage>
        <taxon>Eukaryota</taxon>
        <taxon>Viridiplantae</taxon>
        <taxon>Streptophyta</taxon>
        <taxon>Embryophyta</taxon>
        <taxon>Tracheophyta</taxon>
        <taxon>Spermatophyta</taxon>
        <taxon>Magnoliopsida</taxon>
        <taxon>eudicotyledons</taxon>
        <taxon>Gunneridae</taxon>
        <taxon>Pentapetalae</taxon>
        <taxon>asterids</taxon>
        <taxon>lamiids</taxon>
        <taxon>Solanales</taxon>
        <taxon>Solanaceae</taxon>
        <taxon>Solanoideae</taxon>
        <taxon>Datureae</taxon>
        <taxon>Datura</taxon>
    </lineage>
</organism>
<feature type="non-terminal residue" evidence="2">
    <location>
        <position position="1"/>
    </location>
</feature>
<gene>
    <name evidence="2" type="ORF">HAX54_052108</name>
</gene>
<dbReference type="EMBL" id="JACEIK010009398">
    <property type="protein sequence ID" value="MCE3052295.1"/>
    <property type="molecule type" value="Genomic_DNA"/>
</dbReference>
<comment type="caution">
    <text evidence="2">The sequence shown here is derived from an EMBL/GenBank/DDBJ whole genome shotgun (WGS) entry which is preliminary data.</text>
</comment>
<name>A0ABS8WRZ3_DATST</name>
<keyword evidence="3" id="KW-1185">Reference proteome</keyword>
<dbReference type="Proteomes" id="UP000823775">
    <property type="component" value="Unassembled WGS sequence"/>
</dbReference>
<keyword evidence="1" id="KW-0812">Transmembrane</keyword>
<evidence type="ECO:0000256" key="1">
    <source>
        <dbReference type="SAM" id="Phobius"/>
    </source>
</evidence>
<keyword evidence="1" id="KW-1133">Transmembrane helix</keyword>
<evidence type="ECO:0000313" key="3">
    <source>
        <dbReference type="Proteomes" id="UP000823775"/>
    </source>
</evidence>
<feature type="transmembrane region" description="Helical" evidence="1">
    <location>
        <begin position="20"/>
        <end position="38"/>
    </location>
</feature>
<proteinExistence type="predicted"/>